<feature type="compositionally biased region" description="Basic residues" evidence="2">
    <location>
        <begin position="296"/>
        <end position="308"/>
    </location>
</feature>
<dbReference type="Gene3D" id="1.25.10.10">
    <property type="entry name" value="Leucine-rich Repeat Variant"/>
    <property type="match status" value="1"/>
</dbReference>
<feature type="compositionally biased region" description="Polar residues" evidence="2">
    <location>
        <begin position="284"/>
        <end position="294"/>
    </location>
</feature>
<evidence type="ECO:0000313" key="4">
    <source>
        <dbReference type="EMBL" id="KAB0396112.1"/>
    </source>
</evidence>
<feature type="non-terminal residue" evidence="4">
    <location>
        <position position="685"/>
    </location>
</feature>
<comment type="caution">
    <text evidence="4">The sequence shown here is derived from an EMBL/GenBank/DDBJ whole genome shotgun (WGS) entry which is preliminary data.</text>
</comment>
<proteinExistence type="predicted"/>
<name>A0A643C7Q8_BALPH</name>
<dbReference type="OrthoDB" id="66533at2759"/>
<gene>
    <name evidence="4" type="ORF">E2I00_004580</name>
</gene>
<dbReference type="AlphaFoldDB" id="A0A643C7Q8"/>
<feature type="domain" description="DUF4042" evidence="3">
    <location>
        <begin position="401"/>
        <end position="456"/>
    </location>
</feature>
<evidence type="ECO:0000259" key="3">
    <source>
        <dbReference type="Pfam" id="PF13251"/>
    </source>
</evidence>
<dbReference type="InterPro" id="IPR016024">
    <property type="entry name" value="ARM-type_fold"/>
</dbReference>
<keyword evidence="5" id="KW-1185">Reference proteome</keyword>
<protein>
    <recommendedName>
        <fullName evidence="1">HEAT repeat-containing protein 6</fullName>
    </recommendedName>
</protein>
<reference evidence="4 5" key="1">
    <citation type="journal article" date="2019" name="PLoS ONE">
        <title>Genomic analyses reveal an absence of contemporary introgressive admixture between fin whales and blue whales, despite known hybrids.</title>
        <authorList>
            <person name="Westbury M.V."/>
            <person name="Petersen B."/>
            <person name="Lorenzen E.D."/>
        </authorList>
    </citation>
    <scope>NUCLEOTIDE SEQUENCE [LARGE SCALE GENOMIC DNA]</scope>
    <source>
        <strain evidence="4">FinWhale-01</strain>
    </source>
</reference>
<dbReference type="InterPro" id="IPR011989">
    <property type="entry name" value="ARM-like"/>
</dbReference>
<organism evidence="4 5">
    <name type="scientific">Balaenoptera physalus</name>
    <name type="common">Fin whale</name>
    <name type="synonym">Balaena physalus</name>
    <dbReference type="NCBI Taxonomy" id="9770"/>
    <lineage>
        <taxon>Eukaryota</taxon>
        <taxon>Metazoa</taxon>
        <taxon>Chordata</taxon>
        <taxon>Craniata</taxon>
        <taxon>Vertebrata</taxon>
        <taxon>Euteleostomi</taxon>
        <taxon>Mammalia</taxon>
        <taxon>Eutheria</taxon>
        <taxon>Laurasiatheria</taxon>
        <taxon>Artiodactyla</taxon>
        <taxon>Whippomorpha</taxon>
        <taxon>Cetacea</taxon>
        <taxon>Mysticeti</taxon>
        <taxon>Balaenopteridae</taxon>
        <taxon>Balaenoptera</taxon>
    </lineage>
</organism>
<dbReference type="InterPro" id="IPR052107">
    <property type="entry name" value="HEAT6"/>
</dbReference>
<evidence type="ECO:0000313" key="5">
    <source>
        <dbReference type="Proteomes" id="UP000437017"/>
    </source>
</evidence>
<dbReference type="InterPro" id="IPR025283">
    <property type="entry name" value="DUF4042"/>
</dbReference>
<dbReference type="Proteomes" id="UP000437017">
    <property type="component" value="Unassembled WGS sequence"/>
</dbReference>
<dbReference type="EMBL" id="SGJD01002269">
    <property type="protein sequence ID" value="KAB0396112.1"/>
    <property type="molecule type" value="Genomic_DNA"/>
</dbReference>
<accession>A0A643C7Q8</accession>
<evidence type="ECO:0000256" key="1">
    <source>
        <dbReference type="ARBA" id="ARBA00015263"/>
    </source>
</evidence>
<sequence>MAAAQVAGSLPSGPAQDAQREPPLEQGRGFRCLSARLCALRPDDSSSSRTEIHLLFDQLISENYSEGSGVAPENHLVSKLSQLIHHLLNTLQVIVDEQNLDFLLAYTISAIQQCSSWTHMQILQALAALVYCNGSKCQKYLPDLLGKSGLLMKLSDLAQSDPEVRRAAVHCMANLCLSVPGQPYLEEPYQNICFQAFLTTLQSPKSSDMDDITFCMLLQNALKGIQSLLNGGKMKLTQTDELGALLAVLKKTMFHGLPGLNIEMPTVLYPTPLPQCDGRPPIKPQQTESSTSRPAVNKRKKSKVKVKKIQQGEEEEEESSGEREVAPVTGSGRLNPHKGDTQCPSSLGVPSLPLAGSGAAGKDQVSSSFSSSIWKRVSSSESDYSDAEGGMQSKVRSYQAKVRQGALACFLSTIKSIEKKVLYGYWSAFVPDTPELGSPQSVSLMTLTLKDPSPKCVINCEPRPMLEESVLVDDVSERGFLERLLESYVQKLKVLNTNNDRDYFQETGMIWQCDGTWEIVTCLHAGNVLQKAHPMFSGKIEQSLRTGDLCLEVSKSRDLDTNNQDLDKAKDKHSQVPCIETSVTRACALQVLSAILEGSKQFLSVAEDTSDHRRAFTPFSVMIASSIKELHRCLLLALVAESSSQTLTQIIKCLANLVSNSPYNRLKLSLLTKVWNQIKPYIRHK</sequence>
<feature type="region of interest" description="Disordered" evidence="2">
    <location>
        <begin position="272"/>
        <end position="365"/>
    </location>
</feature>
<dbReference type="Pfam" id="PF13251">
    <property type="entry name" value="DUF4042"/>
    <property type="match status" value="2"/>
</dbReference>
<dbReference type="PANTHER" id="PTHR13366">
    <property type="entry name" value="MALARIA ANTIGEN-RELATED"/>
    <property type="match status" value="1"/>
</dbReference>
<evidence type="ECO:0000256" key="2">
    <source>
        <dbReference type="SAM" id="MobiDB-lite"/>
    </source>
</evidence>
<dbReference type="SUPFAM" id="SSF48371">
    <property type="entry name" value="ARM repeat"/>
    <property type="match status" value="1"/>
</dbReference>
<feature type="domain" description="DUF4042" evidence="3">
    <location>
        <begin position="584"/>
        <end position="685"/>
    </location>
</feature>
<feature type="region of interest" description="Disordered" evidence="2">
    <location>
        <begin position="1"/>
        <end position="24"/>
    </location>
</feature>
<dbReference type="PANTHER" id="PTHR13366:SF0">
    <property type="entry name" value="HEAT REPEAT-CONTAINING PROTEIN 6"/>
    <property type="match status" value="1"/>
</dbReference>